<gene>
    <name evidence="2" type="ORF">GCM10011274_13140</name>
</gene>
<dbReference type="InterPro" id="IPR053188">
    <property type="entry name" value="FkbM_Methyltransferase"/>
</dbReference>
<keyword evidence="2" id="KW-0808">Transferase</keyword>
<keyword evidence="2" id="KW-0489">Methyltransferase</keyword>
<dbReference type="Gene3D" id="3.40.50.150">
    <property type="entry name" value="Vaccinia Virus protein VP39"/>
    <property type="match status" value="1"/>
</dbReference>
<dbReference type="PANTHER" id="PTHR36973:SF4">
    <property type="entry name" value="NODULATION PROTEIN"/>
    <property type="match status" value="1"/>
</dbReference>
<dbReference type="AlphaFoldDB" id="A0A8H9IBQ1"/>
<dbReference type="GO" id="GO:0032259">
    <property type="term" value="P:methylation"/>
    <property type="evidence" value="ECO:0007669"/>
    <property type="project" value="UniProtKB-KW"/>
</dbReference>
<evidence type="ECO:0000259" key="1">
    <source>
        <dbReference type="Pfam" id="PF05050"/>
    </source>
</evidence>
<dbReference type="InterPro" id="IPR029063">
    <property type="entry name" value="SAM-dependent_MTases_sf"/>
</dbReference>
<accession>A0A8H9IBQ1</accession>
<name>A0A8H9IBQ1_9ALTE</name>
<proteinExistence type="predicted"/>
<evidence type="ECO:0000313" key="3">
    <source>
        <dbReference type="Proteomes" id="UP000622604"/>
    </source>
</evidence>
<sequence>MNSVILPDDHEQSVTLMLQQLTVGLPKNFSDSKAKVVIHVGAHTGEEVPFYLKYGFNRVCLIEANPDLVARLRVDFENVPQVSIIHRAISNVKGVAEFTIHQTEKGSVESSSLLELKRLGEIVPVFNSSRKVQVETSTLDELANDLAIELNNSLLCLDIQGAELMALEGATLLLEQVNAVICEVNLIENYKGGALEHEIEALLTDRGFFRHFTIYHELYEDDRCFPAWGEGLWIKK</sequence>
<dbReference type="Proteomes" id="UP000622604">
    <property type="component" value="Unassembled WGS sequence"/>
</dbReference>
<organism evidence="2 3">
    <name type="scientific">Paraglaciecola chathamensis</name>
    <dbReference type="NCBI Taxonomy" id="368405"/>
    <lineage>
        <taxon>Bacteria</taxon>
        <taxon>Pseudomonadati</taxon>
        <taxon>Pseudomonadota</taxon>
        <taxon>Gammaproteobacteria</taxon>
        <taxon>Alteromonadales</taxon>
        <taxon>Alteromonadaceae</taxon>
        <taxon>Paraglaciecola</taxon>
    </lineage>
</organism>
<dbReference type="SUPFAM" id="SSF53335">
    <property type="entry name" value="S-adenosyl-L-methionine-dependent methyltransferases"/>
    <property type="match status" value="1"/>
</dbReference>
<dbReference type="GO" id="GO:0008171">
    <property type="term" value="F:O-methyltransferase activity"/>
    <property type="evidence" value="ECO:0007669"/>
    <property type="project" value="TreeGrafter"/>
</dbReference>
<dbReference type="EMBL" id="BMZC01000003">
    <property type="protein sequence ID" value="GGZ56433.1"/>
    <property type="molecule type" value="Genomic_DNA"/>
</dbReference>
<dbReference type="NCBIfam" id="TIGR01444">
    <property type="entry name" value="fkbM_fam"/>
    <property type="match status" value="1"/>
</dbReference>
<dbReference type="PANTHER" id="PTHR36973">
    <property type="entry name" value="SLL1456 PROTEIN-RELATED"/>
    <property type="match status" value="1"/>
</dbReference>
<feature type="domain" description="Methyltransferase FkbM" evidence="1">
    <location>
        <begin position="39"/>
        <end position="208"/>
    </location>
</feature>
<dbReference type="RefSeq" id="WP_007990008.1">
    <property type="nucleotide sequence ID" value="NZ_BMZC01000003.1"/>
</dbReference>
<reference evidence="2" key="1">
    <citation type="journal article" date="2014" name="Int. J. Syst. Evol. Microbiol.">
        <title>Complete genome sequence of Corynebacterium casei LMG S-19264T (=DSM 44701T), isolated from a smear-ripened cheese.</title>
        <authorList>
            <consortium name="US DOE Joint Genome Institute (JGI-PGF)"/>
            <person name="Walter F."/>
            <person name="Albersmeier A."/>
            <person name="Kalinowski J."/>
            <person name="Ruckert C."/>
        </authorList>
    </citation>
    <scope>NUCLEOTIDE SEQUENCE</scope>
    <source>
        <strain evidence="2">KCTC 32337</strain>
    </source>
</reference>
<protein>
    <submittedName>
        <fullName evidence="2">Methyltransferase</fullName>
    </submittedName>
</protein>
<comment type="caution">
    <text evidence="2">The sequence shown here is derived from an EMBL/GenBank/DDBJ whole genome shotgun (WGS) entry which is preliminary data.</text>
</comment>
<reference evidence="2" key="2">
    <citation type="submission" date="2020-09" db="EMBL/GenBank/DDBJ databases">
        <authorList>
            <person name="Sun Q."/>
            <person name="Kim S."/>
        </authorList>
    </citation>
    <scope>NUCLEOTIDE SEQUENCE</scope>
    <source>
        <strain evidence="2">KCTC 32337</strain>
    </source>
</reference>
<evidence type="ECO:0000313" key="2">
    <source>
        <dbReference type="EMBL" id="GGZ56433.1"/>
    </source>
</evidence>
<dbReference type="InterPro" id="IPR006342">
    <property type="entry name" value="FkbM_mtfrase"/>
</dbReference>
<dbReference type="Pfam" id="PF05050">
    <property type="entry name" value="Methyltransf_21"/>
    <property type="match status" value="1"/>
</dbReference>